<dbReference type="AlphaFoldDB" id="A0A9P4N8Q2"/>
<keyword evidence="3" id="KW-1185">Reference proteome</keyword>
<evidence type="ECO:0000313" key="3">
    <source>
        <dbReference type="Proteomes" id="UP000800093"/>
    </source>
</evidence>
<organism evidence="2 3">
    <name type="scientific">Lojkania enalia</name>
    <dbReference type="NCBI Taxonomy" id="147567"/>
    <lineage>
        <taxon>Eukaryota</taxon>
        <taxon>Fungi</taxon>
        <taxon>Dikarya</taxon>
        <taxon>Ascomycota</taxon>
        <taxon>Pezizomycotina</taxon>
        <taxon>Dothideomycetes</taxon>
        <taxon>Pleosporomycetidae</taxon>
        <taxon>Pleosporales</taxon>
        <taxon>Pleosporales incertae sedis</taxon>
        <taxon>Lojkania</taxon>
    </lineage>
</organism>
<reference evidence="3" key="1">
    <citation type="journal article" date="2020" name="Stud. Mycol.">
        <title>101 Dothideomycetes genomes: A test case for predicting lifestyles and emergence of pathogens.</title>
        <authorList>
            <person name="Haridas S."/>
            <person name="Albert R."/>
            <person name="Binder M."/>
            <person name="Bloem J."/>
            <person name="LaButti K."/>
            <person name="Salamov A."/>
            <person name="Andreopoulos B."/>
            <person name="Baker S."/>
            <person name="Barry K."/>
            <person name="Bills G."/>
            <person name="Bluhm B."/>
            <person name="Cannon C."/>
            <person name="Castanera R."/>
            <person name="Culley D."/>
            <person name="Daum C."/>
            <person name="Ezra D."/>
            <person name="Gonzalez J."/>
            <person name="Henrissat B."/>
            <person name="Kuo A."/>
            <person name="Liang C."/>
            <person name="Lipzen A."/>
            <person name="Lutzoni F."/>
            <person name="Magnuson J."/>
            <person name="Mondo S."/>
            <person name="Nolan M."/>
            <person name="Ohm R."/>
            <person name="Pangilinan J."/>
            <person name="Park H.-J."/>
            <person name="Ramirez L."/>
            <person name="Alfaro M."/>
            <person name="Sun H."/>
            <person name="Tritt A."/>
            <person name="Yoshinaga Y."/>
            <person name="Zwiers L.-H."/>
            <person name="Turgeon B."/>
            <person name="Goodwin S."/>
            <person name="Spatafora J."/>
            <person name="Crous P."/>
            <person name="Grigoriev I."/>
        </authorList>
    </citation>
    <scope>NUCLEOTIDE SEQUENCE [LARGE SCALE GENOMIC DNA]</scope>
    <source>
        <strain evidence="3">CBS 304.66</strain>
    </source>
</reference>
<comment type="caution">
    <text evidence="2">The sequence shown here is derived from an EMBL/GenBank/DDBJ whole genome shotgun (WGS) entry which is preliminary data.</text>
</comment>
<sequence length="148" mass="15655">MATTRYTPTVVSARKEEAAAQAGPDRAGRRRQDVAPATSKKQQSAPARSSDAAGKEQPEADMLNEPAVQLRPEMLDGQAAARSRHDISCSASAMASQSVSQPASQPAAASVAPPLVFCCWCTRIMSSALQMLQALRGVIRRASMARSD</sequence>
<feature type="region of interest" description="Disordered" evidence="1">
    <location>
        <begin position="1"/>
        <end position="90"/>
    </location>
</feature>
<name>A0A9P4N8Q2_9PLEO</name>
<evidence type="ECO:0000256" key="1">
    <source>
        <dbReference type="SAM" id="MobiDB-lite"/>
    </source>
</evidence>
<accession>A0A9P4N8Q2</accession>
<evidence type="ECO:0000313" key="2">
    <source>
        <dbReference type="EMBL" id="KAF2265976.1"/>
    </source>
</evidence>
<dbReference type="EMBL" id="ML986602">
    <property type="protein sequence ID" value="KAF2265976.1"/>
    <property type="molecule type" value="Genomic_DNA"/>
</dbReference>
<protein>
    <submittedName>
        <fullName evidence="2">Uncharacterized protein</fullName>
    </submittedName>
</protein>
<feature type="compositionally biased region" description="Polar residues" evidence="1">
    <location>
        <begin position="1"/>
        <end position="10"/>
    </location>
</feature>
<proteinExistence type="predicted"/>
<dbReference type="Proteomes" id="UP000800093">
    <property type="component" value="Unassembled WGS sequence"/>
</dbReference>
<gene>
    <name evidence="2" type="ORF">CC78DRAFT_578824</name>
</gene>